<dbReference type="SUPFAM" id="SSF48452">
    <property type="entry name" value="TPR-like"/>
    <property type="match status" value="2"/>
</dbReference>
<dbReference type="InterPro" id="IPR019734">
    <property type="entry name" value="TPR_rpt"/>
</dbReference>
<dbReference type="Gene3D" id="2.60.120.260">
    <property type="entry name" value="Galactose-binding domain-like"/>
    <property type="match status" value="1"/>
</dbReference>
<evidence type="ECO:0000313" key="3">
    <source>
        <dbReference type="Proteomes" id="UP000319817"/>
    </source>
</evidence>
<sequence length="922" mass="103930" precursor="true">MSLRLSVLLCLFLFTHAKTWANKTSVDLIAKIKPQTIDLESGKVPHAALSDGVTSQAVEFALGGAPLDIIYDFGDQIVSPDAIVVHWSRTTNAEQAPTIEVLVSTLSADAGFQLLRTAHLRSQPGEQIFAFVPRTARWVMVRIIPAANAQHASLAELEIRGTTGPPESNYEFNESPADAFEVLSKLQGMIDLELSEDEKSLFQDAKDGTLDDWSLAEAVLIASGVTDRQQREPLLKKIDAHESVLRSQLNLSGDAFDNGKRLLQYLHTPPTLIKYELKQTDVHTLLNTGTFNCVSSAAMYNVLARRLNLDARIIEVPDHAFSILYDGSQHADVEATNRDGFNPSRNSAVLASFQRQTGFAYIADKYPDQRREIGETGLVGLIYYNHGVGHSQRKEFGNALVRYFCALSMDPEYDSAVKNTLVTLANWGASLAEEKKYQQSLSVLSAGVELAPKDAKLRSFRENVWKSRVFALMDADDSDQALAMLREAHQQVPDGGFDEMQSWVFIRPAQDRMSQKQWDAAIKLADKGLAAVDAPAKEQLTKWTGNVFLNWSVTAINDEQFDEAAEALHRGLKRFPKDYRLQRNVAFLAQKWSRQLVQIGKSTEATEMMADLMQRYPDNWSLKQVTIGSVSRQIQGHLKAGETEQAISLIDQNQAALSDQDVLKLKRRAYDLQADKFIQAKDWSSAVTAYKNALERVPGDYHLKNNLFAVYSTWCQGYIKTKNWSEAAKVCRLAVQDTSDFRLKKNHAYIVQEWLREISDKGPEAFDKVAREQIATNPQSRGVREVVENDYIRQIQKLLKAESYQDAVAVGVRGTATFKASQSRGIDRQFQRIYAVWAKSFIDNEAWQQASDVYEQGLKRYPKHRDFTNNLTVCWERRAKKFIDAKDWDAAIEVLEKAADRFPDNSNFKNNLRYCQAQKTKD</sequence>
<dbReference type="OrthoDB" id="249070at2"/>
<proteinExistence type="predicted"/>
<keyword evidence="3" id="KW-1185">Reference proteome</keyword>
<dbReference type="Pfam" id="PF13432">
    <property type="entry name" value="TPR_16"/>
    <property type="match status" value="1"/>
</dbReference>
<reference evidence="2 3" key="1">
    <citation type="submission" date="2019-02" db="EMBL/GenBank/DDBJ databases">
        <title>Deep-cultivation of Planctomycetes and their phenomic and genomic characterization uncovers novel biology.</title>
        <authorList>
            <person name="Wiegand S."/>
            <person name="Jogler M."/>
            <person name="Boedeker C."/>
            <person name="Pinto D."/>
            <person name="Vollmers J."/>
            <person name="Rivas-Marin E."/>
            <person name="Kohn T."/>
            <person name="Peeters S.H."/>
            <person name="Heuer A."/>
            <person name="Rast P."/>
            <person name="Oberbeckmann S."/>
            <person name="Bunk B."/>
            <person name="Jeske O."/>
            <person name="Meyerdierks A."/>
            <person name="Storesund J.E."/>
            <person name="Kallscheuer N."/>
            <person name="Luecker S."/>
            <person name="Lage O.M."/>
            <person name="Pohl T."/>
            <person name="Merkel B.J."/>
            <person name="Hornburger P."/>
            <person name="Mueller R.-W."/>
            <person name="Bruemmer F."/>
            <person name="Labrenz M."/>
            <person name="Spormann A.M."/>
            <person name="Op den Camp H."/>
            <person name="Overmann J."/>
            <person name="Amann R."/>
            <person name="Jetten M.S.M."/>
            <person name="Mascher T."/>
            <person name="Medema M.H."/>
            <person name="Devos D.P."/>
            <person name="Kaster A.-K."/>
            <person name="Ovreas L."/>
            <person name="Rohde M."/>
            <person name="Galperin M.Y."/>
            <person name="Jogler C."/>
        </authorList>
    </citation>
    <scope>NUCLEOTIDE SEQUENCE [LARGE SCALE GENOMIC DNA]</scope>
    <source>
        <strain evidence="2 3">K23_9</strain>
    </source>
</reference>
<dbReference type="RefSeq" id="WP_145420619.1">
    <property type="nucleotide sequence ID" value="NZ_CP036526.1"/>
</dbReference>
<feature type="chain" id="PRO_5022130928" evidence="1">
    <location>
        <begin position="18"/>
        <end position="922"/>
    </location>
</feature>
<dbReference type="SMART" id="SM00028">
    <property type="entry name" value="TPR"/>
    <property type="match status" value="7"/>
</dbReference>
<organism evidence="2 3">
    <name type="scientific">Stieleria marina</name>
    <dbReference type="NCBI Taxonomy" id="1930275"/>
    <lineage>
        <taxon>Bacteria</taxon>
        <taxon>Pseudomonadati</taxon>
        <taxon>Planctomycetota</taxon>
        <taxon>Planctomycetia</taxon>
        <taxon>Pirellulales</taxon>
        <taxon>Pirellulaceae</taxon>
        <taxon>Stieleria</taxon>
    </lineage>
</organism>
<keyword evidence="1" id="KW-0732">Signal</keyword>
<dbReference type="InterPro" id="IPR011990">
    <property type="entry name" value="TPR-like_helical_dom_sf"/>
</dbReference>
<dbReference type="Proteomes" id="UP000319817">
    <property type="component" value="Chromosome"/>
</dbReference>
<evidence type="ECO:0000313" key="2">
    <source>
        <dbReference type="EMBL" id="QDT12780.1"/>
    </source>
</evidence>
<name>A0A517P078_9BACT</name>
<dbReference type="AlphaFoldDB" id="A0A517P078"/>
<dbReference type="Gene3D" id="1.25.40.10">
    <property type="entry name" value="Tetratricopeptide repeat domain"/>
    <property type="match status" value="3"/>
</dbReference>
<feature type="signal peptide" evidence="1">
    <location>
        <begin position="1"/>
        <end position="17"/>
    </location>
</feature>
<dbReference type="EMBL" id="CP036526">
    <property type="protein sequence ID" value="QDT12780.1"/>
    <property type="molecule type" value="Genomic_DNA"/>
</dbReference>
<gene>
    <name evidence="2" type="ORF">K239x_47920</name>
</gene>
<accession>A0A517P078</accession>
<protein>
    <submittedName>
        <fullName evidence="2">Photosystem I assembly protein Ycf3</fullName>
    </submittedName>
</protein>
<evidence type="ECO:0000256" key="1">
    <source>
        <dbReference type="SAM" id="SignalP"/>
    </source>
</evidence>